<keyword evidence="1 3" id="KW-0339">Growth factor</keyword>
<dbReference type="InterPro" id="IPR029034">
    <property type="entry name" value="Cystine-knot_cytokine"/>
</dbReference>
<proteinExistence type="inferred from homology"/>
<dbReference type="Gene3D" id="2.10.90.10">
    <property type="entry name" value="Cystine-knot cytokines"/>
    <property type="match status" value="1"/>
</dbReference>
<organism evidence="6 7">
    <name type="scientific">Neolamprologus brichardi</name>
    <name type="common">Fairy cichlid</name>
    <name type="synonym">Lamprologus brichardi</name>
    <dbReference type="NCBI Taxonomy" id="32507"/>
    <lineage>
        <taxon>Eukaryota</taxon>
        <taxon>Metazoa</taxon>
        <taxon>Chordata</taxon>
        <taxon>Craniata</taxon>
        <taxon>Vertebrata</taxon>
        <taxon>Euteleostomi</taxon>
        <taxon>Actinopterygii</taxon>
        <taxon>Neopterygii</taxon>
        <taxon>Teleostei</taxon>
        <taxon>Neoteleostei</taxon>
        <taxon>Acanthomorphata</taxon>
        <taxon>Ovalentaria</taxon>
        <taxon>Cichlomorphae</taxon>
        <taxon>Cichliformes</taxon>
        <taxon>Cichlidae</taxon>
        <taxon>African cichlids</taxon>
        <taxon>Pseudocrenilabrinae</taxon>
        <taxon>Lamprologini</taxon>
        <taxon>Neolamprologus</taxon>
    </lineage>
</organism>
<dbReference type="GO" id="GO:0050930">
    <property type="term" value="P:induction of positive chemotaxis"/>
    <property type="evidence" value="ECO:0007669"/>
    <property type="project" value="TreeGrafter"/>
</dbReference>
<dbReference type="Ensembl" id="ENSNBRT00000007091.1">
    <property type="protein sequence ID" value="ENSNBRP00000006892.1"/>
    <property type="gene ID" value="ENSNBRG00000005257.1"/>
</dbReference>
<reference evidence="6" key="1">
    <citation type="submission" date="2025-08" db="UniProtKB">
        <authorList>
            <consortium name="Ensembl"/>
        </authorList>
    </citation>
    <scope>IDENTIFICATION</scope>
</reference>
<dbReference type="Bgee" id="ENSNBRG00000005257">
    <property type="expression patterns" value="Expressed in mesonephros and 5 other cell types or tissues"/>
</dbReference>
<accession>A0A3Q4GTJ1</accession>
<evidence type="ECO:0000259" key="5">
    <source>
        <dbReference type="PROSITE" id="PS50278"/>
    </source>
</evidence>
<dbReference type="InterPro" id="IPR023581">
    <property type="entry name" value="PD_growth_factor_CS"/>
</dbReference>
<dbReference type="Proteomes" id="UP000261580">
    <property type="component" value="Unassembled WGS sequence"/>
</dbReference>
<dbReference type="Pfam" id="PF00341">
    <property type="entry name" value="PDGF"/>
    <property type="match status" value="1"/>
</dbReference>
<evidence type="ECO:0000256" key="3">
    <source>
        <dbReference type="RuleBase" id="RU003818"/>
    </source>
</evidence>
<dbReference type="GO" id="GO:0001938">
    <property type="term" value="P:positive regulation of endothelial cell proliferation"/>
    <property type="evidence" value="ECO:0007669"/>
    <property type="project" value="TreeGrafter"/>
</dbReference>
<dbReference type="GO" id="GO:0038084">
    <property type="term" value="P:vascular endothelial growth factor signaling pathway"/>
    <property type="evidence" value="ECO:0007669"/>
    <property type="project" value="TreeGrafter"/>
</dbReference>
<feature type="region of interest" description="Disordered" evidence="4">
    <location>
        <begin position="1"/>
        <end position="21"/>
    </location>
</feature>
<dbReference type="GO" id="GO:0060754">
    <property type="term" value="P:positive regulation of mast cell chemotaxis"/>
    <property type="evidence" value="ECO:0007669"/>
    <property type="project" value="TreeGrafter"/>
</dbReference>
<dbReference type="GO" id="GO:0002040">
    <property type="term" value="P:sprouting angiogenesis"/>
    <property type="evidence" value="ECO:0007669"/>
    <property type="project" value="TreeGrafter"/>
</dbReference>
<dbReference type="PROSITE" id="PS50278">
    <property type="entry name" value="PDGF_2"/>
    <property type="match status" value="1"/>
</dbReference>
<dbReference type="GO" id="GO:0016020">
    <property type="term" value="C:membrane"/>
    <property type="evidence" value="ECO:0007669"/>
    <property type="project" value="InterPro"/>
</dbReference>
<feature type="compositionally biased region" description="Low complexity" evidence="4">
    <location>
        <begin position="8"/>
        <end position="18"/>
    </location>
</feature>
<dbReference type="GO" id="GO:0008083">
    <property type="term" value="F:growth factor activity"/>
    <property type="evidence" value="ECO:0007669"/>
    <property type="project" value="UniProtKB-KW"/>
</dbReference>
<dbReference type="GO" id="GO:0048010">
    <property type="term" value="P:vascular endothelial growth factor receptor signaling pathway"/>
    <property type="evidence" value="ECO:0007669"/>
    <property type="project" value="TreeGrafter"/>
</dbReference>
<comment type="similarity">
    <text evidence="3">Belongs to the PDGF/VEGF growth factor family.</text>
</comment>
<name>A0A3Q4GTJ1_NEOBR</name>
<evidence type="ECO:0000313" key="7">
    <source>
        <dbReference type="Proteomes" id="UP000261580"/>
    </source>
</evidence>
<keyword evidence="2" id="KW-1015">Disulfide bond</keyword>
<dbReference type="PROSITE" id="PS00249">
    <property type="entry name" value="PDGF_1"/>
    <property type="match status" value="1"/>
</dbReference>
<dbReference type="InterPro" id="IPR000072">
    <property type="entry name" value="PDGF/VEGF_dom"/>
</dbReference>
<dbReference type="GO" id="GO:0001666">
    <property type="term" value="P:response to hypoxia"/>
    <property type="evidence" value="ECO:0007669"/>
    <property type="project" value="TreeGrafter"/>
</dbReference>
<sequence>MFASVNASSSSSSSSSSSLNRDIPLKSHCLEGGGKDEYSKVPEKRWHCFILCLLLFTVLVFEKVWGRSFCRTIEKLVEVVQEYPSEVEHIYSPSCVPLVRCAGCCGDENLECHPTQTTNVTMQLLKIRPSEQGQEYVEMTFKAFNRGYVITCVLQVPDSSQVTAVATQPPVAVWLTICFQPSGSIKSLLHSSINTVSAAGDSNSWVDLLTCPYADGQGVFVTTRFNRKCVLTGGNTAVTSLKQWTSLGASAM</sequence>
<keyword evidence="7" id="KW-1185">Reference proteome</keyword>
<dbReference type="PANTHER" id="PTHR12025:SF9">
    <property type="entry name" value="PLACENTA GROWTH FACTOR"/>
    <property type="match status" value="1"/>
</dbReference>
<evidence type="ECO:0000256" key="4">
    <source>
        <dbReference type="SAM" id="MobiDB-lite"/>
    </source>
</evidence>
<reference evidence="6" key="2">
    <citation type="submission" date="2025-09" db="UniProtKB">
        <authorList>
            <consortium name="Ensembl"/>
        </authorList>
    </citation>
    <scope>IDENTIFICATION</scope>
</reference>
<feature type="domain" description="Platelet-derived growth factor (PDGF) family profile" evidence="5">
    <location>
        <begin position="57"/>
        <end position="141"/>
    </location>
</feature>
<protein>
    <submittedName>
        <fullName evidence="6">Placental growth factor b</fullName>
    </submittedName>
</protein>
<dbReference type="PANTHER" id="PTHR12025">
    <property type="entry name" value="VASCULAR ENDOTHELIAL GROWTH FACTOR"/>
    <property type="match status" value="1"/>
</dbReference>
<dbReference type="AlphaFoldDB" id="A0A3Q4GTJ1"/>
<dbReference type="GO" id="GO:0042056">
    <property type="term" value="F:chemoattractant activity"/>
    <property type="evidence" value="ECO:0007669"/>
    <property type="project" value="TreeGrafter"/>
</dbReference>
<dbReference type="GO" id="GO:0005172">
    <property type="term" value="F:vascular endothelial growth factor receptor binding"/>
    <property type="evidence" value="ECO:0007669"/>
    <property type="project" value="TreeGrafter"/>
</dbReference>
<dbReference type="GO" id="GO:0045766">
    <property type="term" value="P:positive regulation of angiogenesis"/>
    <property type="evidence" value="ECO:0007669"/>
    <property type="project" value="TreeGrafter"/>
</dbReference>
<dbReference type="CDD" id="cd00135">
    <property type="entry name" value="PDGF"/>
    <property type="match status" value="1"/>
</dbReference>
<dbReference type="SUPFAM" id="SSF57501">
    <property type="entry name" value="Cystine-knot cytokines"/>
    <property type="match status" value="1"/>
</dbReference>
<dbReference type="STRING" id="32507.ENSNBRP00000006892"/>
<dbReference type="GeneTree" id="ENSGT00940000160164"/>
<evidence type="ECO:0000313" key="6">
    <source>
        <dbReference type="Ensembl" id="ENSNBRP00000006892.1"/>
    </source>
</evidence>
<evidence type="ECO:0000256" key="1">
    <source>
        <dbReference type="ARBA" id="ARBA00023030"/>
    </source>
</evidence>
<dbReference type="InterPro" id="IPR050507">
    <property type="entry name" value="PDGF/VEGF_growth_factor"/>
</dbReference>
<evidence type="ECO:0000256" key="2">
    <source>
        <dbReference type="ARBA" id="ARBA00023157"/>
    </source>
</evidence>
<dbReference type="GO" id="GO:0005615">
    <property type="term" value="C:extracellular space"/>
    <property type="evidence" value="ECO:0007669"/>
    <property type="project" value="TreeGrafter"/>
</dbReference>
<dbReference type="SMART" id="SM00141">
    <property type="entry name" value="PDGF"/>
    <property type="match status" value="1"/>
</dbReference>